<dbReference type="eggNOG" id="arCOG01342">
    <property type="taxonomic scope" value="Archaea"/>
</dbReference>
<dbReference type="OrthoDB" id="378097at2157"/>
<dbReference type="InterPro" id="IPR009053">
    <property type="entry name" value="Prefoldin"/>
</dbReference>
<dbReference type="GO" id="GO:0006457">
    <property type="term" value="P:protein folding"/>
    <property type="evidence" value="ECO:0007669"/>
    <property type="project" value="UniProtKB-UniRule"/>
</dbReference>
<dbReference type="Proteomes" id="UP000000365">
    <property type="component" value="Chromosome"/>
</dbReference>
<comment type="subcellular location">
    <subcellularLocation>
        <location evidence="1 9">Cytoplasm</location>
    </subcellularLocation>
</comment>
<dbReference type="GO" id="GO:0051131">
    <property type="term" value="P:chaperone-mediated protein complex assembly"/>
    <property type="evidence" value="ECO:0007669"/>
    <property type="project" value="TreeGrafter"/>
</dbReference>
<evidence type="ECO:0000256" key="2">
    <source>
        <dbReference type="ARBA" id="ARBA00008045"/>
    </source>
</evidence>
<dbReference type="PANTHER" id="PTHR21431">
    <property type="entry name" value="PREFOLDIN SUBUNIT 6"/>
    <property type="match status" value="1"/>
</dbReference>
<dbReference type="NCBIfam" id="TIGR02338">
    <property type="entry name" value="gimC_beta"/>
    <property type="match status" value="1"/>
</dbReference>
<dbReference type="RefSeq" id="WP_011833706.1">
    <property type="nucleotide sequence ID" value="NC_008942.1"/>
</dbReference>
<keyword evidence="10" id="KW-0175">Coiled coil</keyword>
<proteinExistence type="inferred from homology"/>
<dbReference type="SUPFAM" id="SSF46579">
    <property type="entry name" value="Prefoldin"/>
    <property type="match status" value="1"/>
</dbReference>
<gene>
    <name evidence="9" type="primary">pfdB</name>
    <name evidence="11" type="ordered locus">Mlab_1336</name>
</gene>
<dbReference type="Gene3D" id="1.10.287.370">
    <property type="match status" value="1"/>
</dbReference>
<evidence type="ECO:0000256" key="7">
    <source>
        <dbReference type="ARBA" id="ARBA00025077"/>
    </source>
</evidence>
<reference evidence="11 12" key="1">
    <citation type="journal article" date="2009" name="Stand. Genomic Sci.">
        <title>Complete genome sequence of Methanocorpusculum labreanum type strain Z.</title>
        <authorList>
            <person name="Anderson I.J."/>
            <person name="Sieprawska-Lupa M."/>
            <person name="Goltsman E."/>
            <person name="Lapidus A."/>
            <person name="Copeland A."/>
            <person name="Glavina Del Rio T."/>
            <person name="Tice H."/>
            <person name="Dalin E."/>
            <person name="Barry K."/>
            <person name="Pitluck S."/>
            <person name="Hauser L."/>
            <person name="Land M."/>
            <person name="Lucas S."/>
            <person name="Richardson P."/>
            <person name="Whitman W.B."/>
            <person name="Kyrpides N.C."/>
        </authorList>
    </citation>
    <scope>NUCLEOTIDE SEQUENCE [LARGE SCALE GENOMIC DNA]</scope>
    <source>
        <strain evidence="12">ATCC 43576 / DSM 4855 / Z</strain>
    </source>
</reference>
<organism evidence="11 12">
    <name type="scientific">Methanocorpusculum labreanum (strain ATCC 43576 / DSM 4855 / Z)</name>
    <dbReference type="NCBI Taxonomy" id="410358"/>
    <lineage>
        <taxon>Archaea</taxon>
        <taxon>Methanobacteriati</taxon>
        <taxon>Methanobacteriota</taxon>
        <taxon>Stenosarchaea group</taxon>
        <taxon>Methanomicrobia</taxon>
        <taxon>Methanomicrobiales</taxon>
        <taxon>Methanocorpusculaceae</taxon>
        <taxon>Methanocorpusculum</taxon>
    </lineage>
</organism>
<dbReference type="InterPro" id="IPR002777">
    <property type="entry name" value="PFD_beta-like"/>
</dbReference>
<evidence type="ECO:0000256" key="10">
    <source>
        <dbReference type="SAM" id="Coils"/>
    </source>
</evidence>
<evidence type="ECO:0000256" key="9">
    <source>
        <dbReference type="HAMAP-Rule" id="MF_00307"/>
    </source>
</evidence>
<keyword evidence="12" id="KW-1185">Reference proteome</keyword>
<comment type="subunit">
    <text evidence="3 9">Heterohexamer of two alpha and four beta subunits.</text>
</comment>
<evidence type="ECO:0000256" key="8">
    <source>
        <dbReference type="ARBA" id="ARBA00033461"/>
    </source>
</evidence>
<dbReference type="InterPro" id="IPR012713">
    <property type="entry name" value="PfdB"/>
</dbReference>
<evidence type="ECO:0000256" key="1">
    <source>
        <dbReference type="ARBA" id="ARBA00004496"/>
    </source>
</evidence>
<comment type="similarity">
    <text evidence="2 9">Belongs to the prefoldin subunit beta family.</text>
</comment>
<dbReference type="GO" id="GO:0016272">
    <property type="term" value="C:prefoldin complex"/>
    <property type="evidence" value="ECO:0007669"/>
    <property type="project" value="UniProtKB-UniRule"/>
</dbReference>
<dbReference type="STRING" id="410358.Mlab_1336"/>
<dbReference type="GO" id="GO:0051087">
    <property type="term" value="F:protein-folding chaperone binding"/>
    <property type="evidence" value="ECO:0007669"/>
    <property type="project" value="TreeGrafter"/>
</dbReference>
<evidence type="ECO:0000313" key="12">
    <source>
        <dbReference type="Proteomes" id="UP000000365"/>
    </source>
</evidence>
<comment type="function">
    <text evidence="7 9">Molecular chaperone capable of stabilizing a range of proteins. Seems to fulfill an ATP-independent, HSP70-like function in archaeal de novo protein folding.</text>
</comment>
<evidence type="ECO:0000313" key="11">
    <source>
        <dbReference type="EMBL" id="ABN07503.1"/>
    </source>
</evidence>
<dbReference type="GO" id="GO:0051082">
    <property type="term" value="F:unfolded protein binding"/>
    <property type="evidence" value="ECO:0007669"/>
    <property type="project" value="UniProtKB-UniRule"/>
</dbReference>
<evidence type="ECO:0000256" key="5">
    <source>
        <dbReference type="ARBA" id="ARBA00022490"/>
    </source>
</evidence>
<evidence type="ECO:0000256" key="3">
    <source>
        <dbReference type="ARBA" id="ARBA00011716"/>
    </source>
</evidence>
<dbReference type="EMBL" id="CP000559">
    <property type="protein sequence ID" value="ABN07503.1"/>
    <property type="molecule type" value="Genomic_DNA"/>
</dbReference>
<evidence type="ECO:0000256" key="6">
    <source>
        <dbReference type="ARBA" id="ARBA00023186"/>
    </source>
</evidence>
<protein>
    <recommendedName>
        <fullName evidence="4 9">Prefoldin subunit beta</fullName>
    </recommendedName>
    <alternativeName>
        <fullName evidence="8 9">GimC subunit beta</fullName>
    </alternativeName>
</protein>
<accession>A2ST47</accession>
<dbReference type="PANTHER" id="PTHR21431:SF0">
    <property type="entry name" value="PREFOLDIN SUBUNIT 6"/>
    <property type="match status" value="1"/>
</dbReference>
<dbReference type="KEGG" id="mla:Mlab_1336"/>
<dbReference type="Pfam" id="PF01920">
    <property type="entry name" value="Prefoldin_2"/>
    <property type="match status" value="1"/>
</dbReference>
<feature type="coiled-coil region" evidence="10">
    <location>
        <begin position="21"/>
        <end position="98"/>
    </location>
</feature>
<sequence>MTAPQQAAGIPPQIQQQLGMFQQIQQQLQQVSSQKMQYEMTLRETKRALEEIEAAADDSVIYSAIGSILIQKQKAAVKAELEEKVDSLELRIGSLDKQEKAMTTKAAQLQKQIQEAISGGVPAAQ</sequence>
<dbReference type="CDD" id="cd23162">
    <property type="entry name" value="Prefoldin_beta_GimC"/>
    <property type="match status" value="1"/>
</dbReference>
<dbReference type="GO" id="GO:0005737">
    <property type="term" value="C:cytoplasm"/>
    <property type="evidence" value="ECO:0007669"/>
    <property type="project" value="UniProtKB-SubCell"/>
</dbReference>
<keyword evidence="5 9" id="KW-0963">Cytoplasm</keyword>
<dbReference type="GeneID" id="4795073"/>
<keyword evidence="6 9" id="KW-0143">Chaperone</keyword>
<name>A2ST47_METLZ</name>
<dbReference type="HOGENOM" id="CLU_131909_0_0_2"/>
<dbReference type="HAMAP" id="MF_00307">
    <property type="entry name" value="PfdB"/>
    <property type="match status" value="1"/>
</dbReference>
<evidence type="ECO:0000256" key="4">
    <source>
        <dbReference type="ARBA" id="ARBA00016304"/>
    </source>
</evidence>
<dbReference type="AlphaFoldDB" id="A2ST47"/>